<evidence type="ECO:0000256" key="5">
    <source>
        <dbReference type="HAMAP-Rule" id="MF_00057"/>
    </source>
</evidence>
<name>A0A931AR37_9FIRM</name>
<dbReference type="Pfam" id="PF02348">
    <property type="entry name" value="CTP_transf_3"/>
    <property type="match status" value="1"/>
</dbReference>
<evidence type="ECO:0000256" key="1">
    <source>
        <dbReference type="ARBA" id="ARBA00004370"/>
    </source>
</evidence>
<dbReference type="GO" id="GO:0033468">
    <property type="term" value="P:CMP-keto-3-deoxy-D-manno-octulosonic acid biosynthetic process"/>
    <property type="evidence" value="ECO:0007669"/>
    <property type="project" value="UniProtKB-UniRule"/>
</dbReference>
<comment type="caution">
    <text evidence="6">The sequence shown here is derived from an EMBL/GenBank/DDBJ whole genome shotgun (WGS) entry which is preliminary data.</text>
</comment>
<dbReference type="GO" id="GO:0008690">
    <property type="term" value="F:3-deoxy-manno-octulosonate cytidylyltransferase activity"/>
    <property type="evidence" value="ECO:0007669"/>
    <property type="project" value="UniProtKB-UniRule"/>
</dbReference>
<dbReference type="NCBIfam" id="NF003950">
    <property type="entry name" value="PRK05450.1-3"/>
    <property type="match status" value="1"/>
</dbReference>
<keyword evidence="5" id="KW-0963">Cytoplasm</keyword>
<dbReference type="PANTHER" id="PTHR42866:SF2">
    <property type="entry name" value="3-DEOXY-MANNO-OCTULOSONATE CYTIDYLYLTRANSFERASE, MITOCHONDRIAL"/>
    <property type="match status" value="1"/>
</dbReference>
<dbReference type="EC" id="2.7.7.38" evidence="5"/>
<dbReference type="GO" id="GO:0005829">
    <property type="term" value="C:cytosol"/>
    <property type="evidence" value="ECO:0007669"/>
    <property type="project" value="TreeGrafter"/>
</dbReference>
<proteinExistence type="inferred from homology"/>
<dbReference type="GO" id="GO:0009103">
    <property type="term" value="P:lipopolysaccharide biosynthetic process"/>
    <property type="evidence" value="ECO:0007669"/>
    <property type="project" value="UniProtKB-UniRule"/>
</dbReference>
<comment type="catalytic activity">
    <reaction evidence="5">
        <text>3-deoxy-alpha-D-manno-oct-2-ulosonate + CTP = CMP-3-deoxy-beta-D-manno-octulosonate + diphosphate</text>
        <dbReference type="Rhea" id="RHEA:23448"/>
        <dbReference type="ChEBI" id="CHEBI:33019"/>
        <dbReference type="ChEBI" id="CHEBI:37563"/>
        <dbReference type="ChEBI" id="CHEBI:85986"/>
        <dbReference type="ChEBI" id="CHEBI:85987"/>
        <dbReference type="EC" id="2.7.7.38"/>
    </reaction>
</comment>
<dbReference type="SUPFAM" id="SSF53448">
    <property type="entry name" value="Nucleotide-diphospho-sugar transferases"/>
    <property type="match status" value="1"/>
</dbReference>
<comment type="pathway">
    <text evidence="5">Nucleotide-sugar biosynthesis; CMP-3-deoxy-D-manno-octulosonate biosynthesis; CMP-3-deoxy-D-manno-octulosonate from 3-deoxy-D-manno-octulosonate and CTP: step 1/1.</text>
</comment>
<dbReference type="AlphaFoldDB" id="A0A931AR37"/>
<comment type="similarity">
    <text evidence="5">Belongs to the KdsB family.</text>
</comment>
<evidence type="ECO:0000256" key="4">
    <source>
        <dbReference type="ARBA" id="ARBA00022985"/>
    </source>
</evidence>
<dbReference type="EMBL" id="JADPIE010000005">
    <property type="protein sequence ID" value="MBF8437448.1"/>
    <property type="molecule type" value="Genomic_DNA"/>
</dbReference>
<dbReference type="Gene3D" id="3.90.550.10">
    <property type="entry name" value="Spore Coat Polysaccharide Biosynthesis Protein SpsA, Chain A"/>
    <property type="match status" value="1"/>
</dbReference>
<evidence type="ECO:0000313" key="6">
    <source>
        <dbReference type="EMBL" id="MBF8437448.1"/>
    </source>
</evidence>
<dbReference type="NCBIfam" id="NF003952">
    <property type="entry name" value="PRK05450.1-5"/>
    <property type="match status" value="1"/>
</dbReference>
<reference evidence="6" key="1">
    <citation type="submission" date="2020-11" db="EMBL/GenBank/DDBJ databases">
        <title>Halonatronomonas betainensis gen. nov., sp. nov. a novel haloalkaliphilic representative of the family Halanaerobiacae capable of betaine degradation.</title>
        <authorList>
            <person name="Boltyanskaya Y."/>
            <person name="Kevbrin V."/>
            <person name="Detkova E."/>
            <person name="Grouzdev D.S."/>
            <person name="Koziaeva V."/>
            <person name="Zhilina T."/>
        </authorList>
    </citation>
    <scope>NUCLEOTIDE SEQUENCE</scope>
    <source>
        <strain evidence="6">Z-7014</strain>
    </source>
</reference>
<dbReference type="InterPro" id="IPR029044">
    <property type="entry name" value="Nucleotide-diphossugar_trans"/>
</dbReference>
<evidence type="ECO:0000256" key="3">
    <source>
        <dbReference type="ARBA" id="ARBA00022695"/>
    </source>
</evidence>
<dbReference type="NCBIfam" id="TIGR00466">
    <property type="entry name" value="kdsB"/>
    <property type="match status" value="1"/>
</dbReference>
<evidence type="ECO:0000256" key="2">
    <source>
        <dbReference type="ARBA" id="ARBA00022679"/>
    </source>
</evidence>
<dbReference type="InterPro" id="IPR003329">
    <property type="entry name" value="Cytidylyl_trans"/>
</dbReference>
<comment type="function">
    <text evidence="5">Activates KDO (a required 8-carbon sugar) for incorporation into bacterial lipopolysaccharide in Gram-negative bacteria.</text>
</comment>
<dbReference type="RefSeq" id="WP_270454427.1">
    <property type="nucleotide sequence ID" value="NZ_JADPIE010000005.1"/>
</dbReference>
<keyword evidence="3 5" id="KW-0548">Nucleotidyltransferase</keyword>
<gene>
    <name evidence="5 6" type="primary">kdsB</name>
    <name evidence="6" type="ORF">I0Q91_10175</name>
</gene>
<dbReference type="NCBIfam" id="NF009905">
    <property type="entry name" value="PRK13368.1"/>
    <property type="match status" value="1"/>
</dbReference>
<evidence type="ECO:0000313" key="7">
    <source>
        <dbReference type="Proteomes" id="UP000621436"/>
    </source>
</evidence>
<dbReference type="PANTHER" id="PTHR42866">
    <property type="entry name" value="3-DEOXY-MANNO-OCTULOSONATE CYTIDYLYLTRANSFERASE"/>
    <property type="match status" value="1"/>
</dbReference>
<comment type="subcellular location">
    <subcellularLocation>
        <location evidence="5">Cytoplasm</location>
    </subcellularLocation>
    <subcellularLocation>
        <location evidence="1">Membrane</location>
    </subcellularLocation>
</comment>
<dbReference type="FunFam" id="3.90.550.10:FF:000011">
    <property type="entry name" value="3-deoxy-manno-octulosonate cytidylyltransferase"/>
    <property type="match status" value="1"/>
</dbReference>
<dbReference type="InterPro" id="IPR004528">
    <property type="entry name" value="KdsB"/>
</dbReference>
<dbReference type="Proteomes" id="UP000621436">
    <property type="component" value="Unassembled WGS sequence"/>
</dbReference>
<sequence>MNSVVIIPARYSSKRFPGKIIADLNGKPVIDHVYQRSIQAELVDRVIIATDDRRIYKKVEGFGGQAVMTSSEHRSGTDRLAEVASELTADFIVNVQGDEPLIRPEMIDQAIKILKDSKDAEMATLASPISEIEARKPDRVKVVLDKNNLALYFSRSKIPYYREEDILDQNFLQHIGLYVYRKDFLLKYTELEPTPLEKAESLEQLRALENGYKIKVGITEHHGPGIDRPEDLKEVSKILKDNGGLN</sequence>
<accession>A0A931AR37</accession>
<protein>
    <recommendedName>
        <fullName evidence="5">3-deoxy-manno-octulosonate cytidylyltransferase</fullName>
        <ecNumber evidence="5">2.7.7.38</ecNumber>
    </recommendedName>
    <alternativeName>
        <fullName evidence="5">CMP-2-keto-3-deoxyoctulosonic acid synthase</fullName>
        <shortName evidence="5">CKS</shortName>
        <shortName evidence="5">CMP-KDO synthase</shortName>
    </alternativeName>
</protein>
<dbReference type="GO" id="GO:0016020">
    <property type="term" value="C:membrane"/>
    <property type="evidence" value="ECO:0007669"/>
    <property type="project" value="UniProtKB-SubCell"/>
</dbReference>
<dbReference type="CDD" id="cd02517">
    <property type="entry name" value="CMP-KDO-Synthetase"/>
    <property type="match status" value="1"/>
</dbReference>
<dbReference type="HAMAP" id="MF_00057">
    <property type="entry name" value="KdsB"/>
    <property type="match status" value="1"/>
</dbReference>
<keyword evidence="7" id="KW-1185">Reference proteome</keyword>
<keyword evidence="2 5" id="KW-0808">Transferase</keyword>
<organism evidence="6 7">
    <name type="scientific">Halonatronomonas betaini</name>
    <dbReference type="NCBI Taxonomy" id="2778430"/>
    <lineage>
        <taxon>Bacteria</taxon>
        <taxon>Bacillati</taxon>
        <taxon>Bacillota</taxon>
        <taxon>Clostridia</taxon>
        <taxon>Halanaerobiales</taxon>
        <taxon>Halarsenatibacteraceae</taxon>
        <taxon>Halonatronomonas</taxon>
    </lineage>
</organism>
<keyword evidence="4 5" id="KW-0448">Lipopolysaccharide biosynthesis</keyword>